<organism evidence="1 2">
    <name type="scientific">Candidatus Dojkabacteria bacterium</name>
    <dbReference type="NCBI Taxonomy" id="2099670"/>
    <lineage>
        <taxon>Bacteria</taxon>
        <taxon>Candidatus Dojkabacteria</taxon>
    </lineage>
</organism>
<dbReference type="AlphaFoldDB" id="A0A847D0N2"/>
<proteinExistence type="predicted"/>
<comment type="caution">
    <text evidence="1">The sequence shown here is derived from an EMBL/GenBank/DDBJ whole genome shotgun (WGS) entry which is preliminary data.</text>
</comment>
<dbReference type="Proteomes" id="UP000545876">
    <property type="component" value="Unassembled WGS sequence"/>
</dbReference>
<accession>A0A847D0N2</accession>
<name>A0A847D0N2_9BACT</name>
<dbReference type="EMBL" id="JAAZBX010000002">
    <property type="protein sequence ID" value="NLD25231.1"/>
    <property type="molecule type" value="Genomic_DNA"/>
</dbReference>
<gene>
    <name evidence="1" type="ORF">GX656_01135</name>
</gene>
<reference evidence="1 2" key="1">
    <citation type="journal article" date="2020" name="Biotechnol. Biofuels">
        <title>New insights from the biogas microbiome by comprehensive genome-resolved metagenomics of nearly 1600 species originating from multiple anaerobic digesters.</title>
        <authorList>
            <person name="Campanaro S."/>
            <person name="Treu L."/>
            <person name="Rodriguez-R L.M."/>
            <person name="Kovalovszki A."/>
            <person name="Ziels R.M."/>
            <person name="Maus I."/>
            <person name="Zhu X."/>
            <person name="Kougias P.G."/>
            <person name="Basile A."/>
            <person name="Luo G."/>
            <person name="Schluter A."/>
            <person name="Konstantinidis K.T."/>
            <person name="Angelidaki I."/>
        </authorList>
    </citation>
    <scope>NUCLEOTIDE SEQUENCE [LARGE SCALE GENOMIC DNA]</scope>
    <source>
        <strain evidence="1">AS06rmzACSIP_65</strain>
    </source>
</reference>
<sequence length="92" mass="10812">MEIKIKDSVSCINGKGDEDYTYIFDAESKSHIFICNALLKELGYENLEEKEEEIFLQITNALDYGTFHEEHLKKGIFIRTEEEFRDNLCKNL</sequence>
<evidence type="ECO:0000313" key="1">
    <source>
        <dbReference type="EMBL" id="NLD25231.1"/>
    </source>
</evidence>
<protein>
    <submittedName>
        <fullName evidence="1">Uncharacterized protein</fullName>
    </submittedName>
</protein>
<evidence type="ECO:0000313" key="2">
    <source>
        <dbReference type="Proteomes" id="UP000545876"/>
    </source>
</evidence>